<evidence type="ECO:0000256" key="10">
    <source>
        <dbReference type="ARBA" id="ARBA00050938"/>
    </source>
</evidence>
<evidence type="ECO:0000256" key="1">
    <source>
        <dbReference type="ARBA" id="ARBA00004305"/>
    </source>
</evidence>
<dbReference type="SUPFAM" id="SSF52096">
    <property type="entry name" value="ClpP/crotonase"/>
    <property type="match status" value="1"/>
</dbReference>
<comment type="catalytic activity">
    <reaction evidence="11">
        <text>(2E)-tetradecenoyl-CoA = (3Z)-tetradecenoyl-CoA</text>
        <dbReference type="Rhea" id="RHEA:29847"/>
        <dbReference type="ChEBI" id="CHEBI:61405"/>
        <dbReference type="ChEBI" id="CHEBI:61968"/>
    </reaction>
    <physiologicalReaction direction="right-to-left" evidence="11">
        <dbReference type="Rhea" id="RHEA:29849"/>
    </physiologicalReaction>
</comment>
<dbReference type="InterPro" id="IPR029045">
    <property type="entry name" value="ClpP/crotonase-like_dom_sf"/>
</dbReference>
<evidence type="ECO:0000256" key="13">
    <source>
        <dbReference type="ARBA" id="ARBA00052542"/>
    </source>
</evidence>
<comment type="catalytic activity">
    <reaction evidence="10">
        <text>(3Z)-decenoyl-CoA = (2E)-decenoyl-CoA</text>
        <dbReference type="Rhea" id="RHEA:77195"/>
        <dbReference type="ChEBI" id="CHEBI:61406"/>
        <dbReference type="ChEBI" id="CHEBI:195601"/>
    </reaction>
    <physiologicalReaction direction="left-to-right" evidence="10">
        <dbReference type="Rhea" id="RHEA:77196"/>
    </physiologicalReaction>
</comment>
<comment type="catalytic activity">
    <reaction evidence="12">
        <text>(3Z)-dodecenoyl-CoA = (2E)-dodecenoyl-CoA</text>
        <dbReference type="Rhea" id="RHEA:23716"/>
        <dbReference type="ChEBI" id="CHEBI:57330"/>
        <dbReference type="ChEBI" id="CHEBI:58543"/>
        <dbReference type="EC" id="5.3.3.8"/>
    </reaction>
    <physiologicalReaction direction="left-to-right" evidence="12">
        <dbReference type="Rhea" id="RHEA:23717"/>
    </physiologicalReaction>
</comment>
<dbReference type="GO" id="GO:0004165">
    <property type="term" value="F:delta(3)-delta(2)-enoyl-CoA isomerase activity"/>
    <property type="evidence" value="ECO:0007669"/>
    <property type="project" value="UniProtKB-EC"/>
</dbReference>
<evidence type="ECO:0000256" key="11">
    <source>
        <dbReference type="ARBA" id="ARBA00051293"/>
    </source>
</evidence>
<organism evidence="17 18">
    <name type="scientific">Chironomus riparius</name>
    <dbReference type="NCBI Taxonomy" id="315576"/>
    <lineage>
        <taxon>Eukaryota</taxon>
        <taxon>Metazoa</taxon>
        <taxon>Ecdysozoa</taxon>
        <taxon>Arthropoda</taxon>
        <taxon>Hexapoda</taxon>
        <taxon>Insecta</taxon>
        <taxon>Pterygota</taxon>
        <taxon>Neoptera</taxon>
        <taxon>Endopterygota</taxon>
        <taxon>Diptera</taxon>
        <taxon>Nematocera</taxon>
        <taxon>Chironomoidea</taxon>
        <taxon>Chironomidae</taxon>
        <taxon>Chironominae</taxon>
        <taxon>Chironomus</taxon>
    </lineage>
</organism>
<comment type="pathway">
    <text evidence="2">Lipid metabolism; fatty acid beta-oxidation.</text>
</comment>
<dbReference type="AlphaFoldDB" id="A0A9N9RIS2"/>
<dbReference type="InterPro" id="IPR001753">
    <property type="entry name" value="Enoyl-CoA_hydra/iso"/>
</dbReference>
<keyword evidence="6" id="KW-0007">Acetylation</keyword>
<proteinExistence type="predicted"/>
<protein>
    <recommendedName>
        <fullName evidence="15">Enoyl-CoA delta isomerase 1, mitochondrial</fullName>
    </recommendedName>
    <alternativeName>
        <fullName evidence="16">3,2-trans-enoyl-CoA isomerase</fullName>
    </alternativeName>
</protein>
<reference evidence="17" key="1">
    <citation type="submission" date="2022-01" db="EMBL/GenBank/DDBJ databases">
        <authorList>
            <person name="King R."/>
        </authorList>
    </citation>
    <scope>NUCLEOTIDE SEQUENCE</scope>
</reference>
<keyword evidence="4" id="KW-0276">Fatty acid metabolism</keyword>
<reference evidence="17" key="2">
    <citation type="submission" date="2022-10" db="EMBL/GenBank/DDBJ databases">
        <authorList>
            <consortium name="ENA_rothamsted_submissions"/>
            <consortium name="culmorum"/>
            <person name="King R."/>
        </authorList>
    </citation>
    <scope>NUCLEOTIDE SEQUENCE</scope>
</reference>
<evidence type="ECO:0000256" key="4">
    <source>
        <dbReference type="ARBA" id="ARBA00022832"/>
    </source>
</evidence>
<dbReference type="GO" id="GO:0006635">
    <property type="term" value="P:fatty acid beta-oxidation"/>
    <property type="evidence" value="ECO:0007669"/>
    <property type="project" value="TreeGrafter"/>
</dbReference>
<dbReference type="Pfam" id="PF00378">
    <property type="entry name" value="ECH_1"/>
    <property type="match status" value="1"/>
</dbReference>
<sequence>MNFSRLIKNCSIPSRWLLANNIRYQSSSAAQNLIQVDINEETGVSVVSLNRKPVNSLSLELFKDFCGVMDDLEREKVRGMVLKSSCDNVFSSGLDITELYPNPSEERFEAFWLWFQESWLKLYASSFPTVAFVNGHAPAGGCVFAISCEYRLMLPYYKIGLNEAPVGIVATEWVMNSLRAVLPGKNAERLLTSGRLLDTQEAFDIGLIDQIVNNEEEAMARSEEFFATFDNVPKLARALTKQVYRKNDLNQLIKNRSSDAKQFLNHILRPETQKIIGSYFKSLKDRKKD</sequence>
<evidence type="ECO:0000256" key="12">
    <source>
        <dbReference type="ARBA" id="ARBA00052376"/>
    </source>
</evidence>
<evidence type="ECO:0000256" key="8">
    <source>
        <dbReference type="ARBA" id="ARBA00023128"/>
    </source>
</evidence>
<evidence type="ECO:0000256" key="15">
    <source>
        <dbReference type="ARBA" id="ARBA00068317"/>
    </source>
</evidence>
<evidence type="ECO:0000256" key="7">
    <source>
        <dbReference type="ARBA" id="ARBA00023098"/>
    </source>
</evidence>
<keyword evidence="18" id="KW-1185">Reference proteome</keyword>
<dbReference type="PANTHER" id="PTHR11941">
    <property type="entry name" value="ENOYL-COA HYDRATASE-RELATED"/>
    <property type="match status" value="1"/>
</dbReference>
<evidence type="ECO:0000256" key="6">
    <source>
        <dbReference type="ARBA" id="ARBA00022990"/>
    </source>
</evidence>
<name>A0A9N9RIS2_9DIPT</name>
<dbReference type="GO" id="GO:0005759">
    <property type="term" value="C:mitochondrial matrix"/>
    <property type="evidence" value="ECO:0007669"/>
    <property type="project" value="UniProtKB-SubCell"/>
</dbReference>
<dbReference type="FunFam" id="3.90.226.10:FF:000034">
    <property type="entry name" value="Enoyl-CoA delta isomerase 1"/>
    <property type="match status" value="1"/>
</dbReference>
<keyword evidence="9" id="KW-0413">Isomerase</keyword>
<evidence type="ECO:0000256" key="14">
    <source>
        <dbReference type="ARBA" id="ARBA00056147"/>
    </source>
</evidence>
<dbReference type="Gene3D" id="6.10.250.170">
    <property type="match status" value="1"/>
</dbReference>
<evidence type="ECO:0000256" key="2">
    <source>
        <dbReference type="ARBA" id="ARBA00005005"/>
    </source>
</evidence>
<evidence type="ECO:0000256" key="5">
    <source>
        <dbReference type="ARBA" id="ARBA00022946"/>
    </source>
</evidence>
<evidence type="ECO:0000256" key="3">
    <source>
        <dbReference type="ARBA" id="ARBA00011233"/>
    </source>
</evidence>
<dbReference type="EMBL" id="OU895877">
    <property type="protein sequence ID" value="CAG9797383.1"/>
    <property type="molecule type" value="Genomic_DNA"/>
</dbReference>
<dbReference type="CDD" id="cd06558">
    <property type="entry name" value="crotonase-like"/>
    <property type="match status" value="1"/>
</dbReference>
<comment type="catalytic activity">
    <reaction evidence="13">
        <text>(3Z)-octenoyl-CoA = (2E)-octenoyl-CoA</text>
        <dbReference type="Rhea" id="RHEA:46044"/>
        <dbReference type="ChEBI" id="CHEBI:62242"/>
        <dbReference type="ChEBI" id="CHEBI:85640"/>
    </reaction>
    <physiologicalReaction direction="left-to-right" evidence="13">
        <dbReference type="Rhea" id="RHEA:46045"/>
    </physiologicalReaction>
</comment>
<dbReference type="Proteomes" id="UP001153620">
    <property type="component" value="Chromosome 1"/>
</dbReference>
<dbReference type="PANTHER" id="PTHR11941:SF45">
    <property type="entry name" value="ENOYL-COA DELTA ISOMERASE 1, MITOCHONDRIAL"/>
    <property type="match status" value="1"/>
</dbReference>
<comment type="subunit">
    <text evidence="3">Homotrimer.</text>
</comment>
<accession>A0A9N9RIS2</accession>
<keyword evidence="5" id="KW-0809">Transit peptide</keyword>
<evidence type="ECO:0000256" key="9">
    <source>
        <dbReference type="ARBA" id="ARBA00023235"/>
    </source>
</evidence>
<dbReference type="Gene3D" id="3.90.226.10">
    <property type="entry name" value="2-enoyl-CoA Hydratase, Chain A, domain 1"/>
    <property type="match status" value="1"/>
</dbReference>
<evidence type="ECO:0000313" key="18">
    <source>
        <dbReference type="Proteomes" id="UP001153620"/>
    </source>
</evidence>
<comment type="function">
    <text evidence="14">Key enzyme of fatty acid beta-oxidation. Able to isomerize both 3-cis (3Z) and 3-trans (3E) double bonds into the 2-trans (2E) form in a range of enoyl-CoA species, with a preference for (3Z)-enoyl-CoAs over (3E)-enoyl-CoAs. The catalytic efficiency of this enzyme is not affected by the fatty acyl chain length.</text>
</comment>
<evidence type="ECO:0000313" key="17">
    <source>
        <dbReference type="EMBL" id="CAG9797383.1"/>
    </source>
</evidence>
<evidence type="ECO:0000256" key="16">
    <source>
        <dbReference type="ARBA" id="ARBA00083575"/>
    </source>
</evidence>
<keyword evidence="8" id="KW-0496">Mitochondrion</keyword>
<gene>
    <name evidence="17" type="ORF">CHIRRI_LOCUS382</name>
</gene>
<dbReference type="OrthoDB" id="1696280at2759"/>
<comment type="subcellular location">
    <subcellularLocation>
        <location evidence="1">Mitochondrion matrix</location>
    </subcellularLocation>
</comment>
<keyword evidence="7" id="KW-0443">Lipid metabolism</keyword>